<keyword evidence="1 4" id="KW-0378">Hydrolase</keyword>
<dbReference type="AlphaFoldDB" id="A0A1Y2ANE9"/>
<dbReference type="EMBL" id="MCOG01000226">
    <property type="protein sequence ID" value="ORY24089.1"/>
    <property type="molecule type" value="Genomic_DNA"/>
</dbReference>
<evidence type="ECO:0000256" key="2">
    <source>
        <dbReference type="SAM" id="SignalP"/>
    </source>
</evidence>
<sequence length="323" mass="37626">MKSTIFLKFIFVLALVLSLCDAKSISKYIKDLKDYKKDVENYLKVKNIERDIEYNESRTLDVYYNKDEVDEENLKPVIIHIYGGTWKKGNKVKFTKIGSFLEENDYVAVLPNYGLFPFAVFEDMVYDVYTAINWTFENIKKYGGDPKRITITSHSAGAHLTALTLFKSYNYMENNGVTLKPLPAIEKIVFLAGPFDFDDYKIIKKEYAEADEDETINNSLVEKFVKVLFRTRTVSPHDVVRDMNDNSVDDSFNVKKFVFYYTSKDEKVPEASAKKLMNQMKRVCPNVDIEYVYKEGYAHSDIVNGVRWDIQEQKDIYLSLIRN</sequence>
<keyword evidence="5" id="KW-1185">Reference proteome</keyword>
<evidence type="ECO:0000313" key="4">
    <source>
        <dbReference type="EMBL" id="ORY24089.1"/>
    </source>
</evidence>
<dbReference type="Proteomes" id="UP000193920">
    <property type="component" value="Unassembled WGS sequence"/>
</dbReference>
<reference evidence="4 5" key="1">
    <citation type="submission" date="2016-08" db="EMBL/GenBank/DDBJ databases">
        <title>A Parts List for Fungal Cellulosomes Revealed by Comparative Genomics.</title>
        <authorList>
            <consortium name="DOE Joint Genome Institute"/>
            <person name="Haitjema C.H."/>
            <person name="Gilmore S.P."/>
            <person name="Henske J.K."/>
            <person name="Solomon K.V."/>
            <person name="De Groot R."/>
            <person name="Kuo A."/>
            <person name="Mondo S.J."/>
            <person name="Salamov A.A."/>
            <person name="Labutti K."/>
            <person name="Zhao Z."/>
            <person name="Chiniquy J."/>
            <person name="Barry K."/>
            <person name="Brewer H.M."/>
            <person name="Purvine S.O."/>
            <person name="Wright A.T."/>
            <person name="Boxma B."/>
            <person name="Van Alen T."/>
            <person name="Hackstein J.H."/>
            <person name="Baker S.E."/>
            <person name="Grigoriev I.V."/>
            <person name="O'Malley M.A."/>
        </authorList>
    </citation>
    <scope>NUCLEOTIDE SEQUENCE [LARGE SCALE GENOMIC DNA]</scope>
    <source>
        <strain evidence="4 5">G1</strain>
    </source>
</reference>
<dbReference type="OrthoDB" id="6495301at2759"/>
<dbReference type="STRING" id="1754190.A0A1Y2ANE9"/>
<dbReference type="GO" id="GO:0016787">
    <property type="term" value="F:hydrolase activity"/>
    <property type="evidence" value="ECO:0007669"/>
    <property type="project" value="UniProtKB-KW"/>
</dbReference>
<feature type="domain" description="BD-FAE-like" evidence="3">
    <location>
        <begin position="60"/>
        <end position="241"/>
    </location>
</feature>
<proteinExistence type="predicted"/>
<dbReference type="SUPFAM" id="SSF53474">
    <property type="entry name" value="alpha/beta-Hydrolases"/>
    <property type="match status" value="1"/>
</dbReference>
<comment type="caution">
    <text evidence="4">The sequence shown here is derived from an EMBL/GenBank/DDBJ whole genome shotgun (WGS) entry which is preliminary data.</text>
</comment>
<name>A0A1Y2ANE9_9FUNG</name>
<dbReference type="PANTHER" id="PTHR48081">
    <property type="entry name" value="AB HYDROLASE SUPERFAMILY PROTEIN C4A8.06C"/>
    <property type="match status" value="1"/>
</dbReference>
<evidence type="ECO:0000313" key="5">
    <source>
        <dbReference type="Proteomes" id="UP000193920"/>
    </source>
</evidence>
<protein>
    <submittedName>
        <fullName evidence="4">Alpha/beta-hydrolase</fullName>
    </submittedName>
</protein>
<feature type="signal peptide" evidence="2">
    <location>
        <begin position="1"/>
        <end position="22"/>
    </location>
</feature>
<dbReference type="Gene3D" id="3.40.50.1820">
    <property type="entry name" value="alpha/beta hydrolase"/>
    <property type="match status" value="1"/>
</dbReference>
<dbReference type="PANTHER" id="PTHR48081:SF33">
    <property type="entry name" value="KYNURENINE FORMAMIDASE"/>
    <property type="match status" value="1"/>
</dbReference>
<feature type="chain" id="PRO_5012508357" evidence="2">
    <location>
        <begin position="23"/>
        <end position="323"/>
    </location>
</feature>
<dbReference type="InterPro" id="IPR050300">
    <property type="entry name" value="GDXG_lipolytic_enzyme"/>
</dbReference>
<keyword evidence="2" id="KW-0732">Signal</keyword>
<organism evidence="4 5">
    <name type="scientific">Neocallimastix californiae</name>
    <dbReference type="NCBI Taxonomy" id="1754190"/>
    <lineage>
        <taxon>Eukaryota</taxon>
        <taxon>Fungi</taxon>
        <taxon>Fungi incertae sedis</taxon>
        <taxon>Chytridiomycota</taxon>
        <taxon>Chytridiomycota incertae sedis</taxon>
        <taxon>Neocallimastigomycetes</taxon>
        <taxon>Neocallimastigales</taxon>
        <taxon>Neocallimastigaceae</taxon>
        <taxon>Neocallimastix</taxon>
    </lineage>
</organism>
<evidence type="ECO:0000259" key="3">
    <source>
        <dbReference type="Pfam" id="PF20434"/>
    </source>
</evidence>
<accession>A0A1Y2ANE9</accession>
<gene>
    <name evidence="4" type="ORF">LY90DRAFT_675321</name>
</gene>
<dbReference type="InterPro" id="IPR049492">
    <property type="entry name" value="BD-FAE-like_dom"/>
</dbReference>
<dbReference type="InterPro" id="IPR029058">
    <property type="entry name" value="AB_hydrolase_fold"/>
</dbReference>
<dbReference type="Pfam" id="PF20434">
    <property type="entry name" value="BD-FAE"/>
    <property type="match status" value="1"/>
</dbReference>
<evidence type="ECO:0000256" key="1">
    <source>
        <dbReference type="ARBA" id="ARBA00022801"/>
    </source>
</evidence>